<name>A0ABU6D398_9GAMM</name>
<dbReference type="RefSeq" id="WP_324698505.1">
    <property type="nucleotide sequence ID" value="NZ_JAYMYJ010000160.1"/>
</dbReference>
<gene>
    <name evidence="2" type="ORF">VSS37_21320</name>
</gene>
<proteinExistence type="predicted"/>
<evidence type="ECO:0000256" key="1">
    <source>
        <dbReference type="SAM" id="SignalP"/>
    </source>
</evidence>
<reference evidence="3" key="1">
    <citation type="submission" date="2023-07" db="EMBL/GenBank/DDBJ databases">
        <title>The carbon used by Thiothrix.</title>
        <authorList>
            <person name="Chen L."/>
        </authorList>
    </citation>
    <scope>NUCLEOTIDE SEQUENCE [LARGE SCALE GENOMIC DNA]</scope>
</reference>
<evidence type="ECO:0000313" key="3">
    <source>
        <dbReference type="Proteomes" id="UP001308005"/>
    </source>
</evidence>
<organism evidence="2 3">
    <name type="scientific">Candidatus Thiothrix phosphatis</name>
    <dbReference type="NCBI Taxonomy" id="3112415"/>
    <lineage>
        <taxon>Bacteria</taxon>
        <taxon>Pseudomonadati</taxon>
        <taxon>Pseudomonadota</taxon>
        <taxon>Gammaproteobacteria</taxon>
        <taxon>Thiotrichales</taxon>
        <taxon>Thiotrichaceae</taxon>
        <taxon>Thiothrix</taxon>
    </lineage>
</organism>
<evidence type="ECO:0000313" key="2">
    <source>
        <dbReference type="EMBL" id="MEB4593532.1"/>
    </source>
</evidence>
<dbReference type="Proteomes" id="UP001308005">
    <property type="component" value="Unassembled WGS sequence"/>
</dbReference>
<evidence type="ECO:0008006" key="4">
    <source>
        <dbReference type="Google" id="ProtNLM"/>
    </source>
</evidence>
<feature type="chain" id="PRO_5045922164" description="Cohesin domain-containing protein" evidence="1">
    <location>
        <begin position="21"/>
        <end position="424"/>
    </location>
</feature>
<reference evidence="2 3" key="2">
    <citation type="submission" date="2024-01" db="EMBL/GenBank/DDBJ databases">
        <authorList>
            <person name="Xie X."/>
        </authorList>
    </citation>
    <scope>NUCLEOTIDE SEQUENCE [LARGE SCALE GENOMIC DNA]</scope>
    <source>
        <strain evidence="2">SCUT-1</strain>
    </source>
</reference>
<sequence>MKHSVTLTCVLLWLALPVHAAQIITPAQPNQSASSGTTITFSPIYTLSAPQDGTETGLGLRVHFNSNALQSSNVSNRFAYGLQPVGEITADTQDFDADPTTDKYFIMPWVDVTAQWPGADELPLNLATITFAVKTGFVGTTYIRTSAVDTADGAAFQTTPMTVKIAAENVSINIKAFLQGAYETTTSLMRDSLRSANLIPLAQPYADLGYTGAETTTASILNTSGANAPVDWVLVELRDKANPITRLAAKAALLQRDGDVVDAATGSNALVFANTASGNYFIALRHRNHLGIMSAAPIALSSIPRLLNFASPTQAVYGQDIRIQQGSIRLLPTGDVNHDNRLITEGPGNDKNAILSTVVTSAANPTAHINYQLVGYNPADLNLDGKTLYSGPDNDVNTLLGDILLAPDNATNSTNYIMPGSLPN</sequence>
<dbReference type="EMBL" id="JAYMYJ010000160">
    <property type="protein sequence ID" value="MEB4593532.1"/>
    <property type="molecule type" value="Genomic_DNA"/>
</dbReference>
<protein>
    <recommendedName>
        <fullName evidence="4">Cohesin domain-containing protein</fullName>
    </recommendedName>
</protein>
<comment type="caution">
    <text evidence="2">The sequence shown here is derived from an EMBL/GenBank/DDBJ whole genome shotgun (WGS) entry which is preliminary data.</text>
</comment>
<keyword evidence="1" id="KW-0732">Signal</keyword>
<keyword evidence="3" id="KW-1185">Reference proteome</keyword>
<feature type="signal peptide" evidence="1">
    <location>
        <begin position="1"/>
        <end position="20"/>
    </location>
</feature>
<accession>A0ABU6D398</accession>